<evidence type="ECO:0000313" key="5">
    <source>
        <dbReference type="EMBL" id="CAH1445699.1"/>
    </source>
</evidence>
<comment type="caution">
    <text evidence="5">The sequence shown here is derived from an EMBL/GenBank/DDBJ whole genome shotgun (WGS) entry which is preliminary data.</text>
</comment>
<dbReference type="AlphaFoldDB" id="A0AAU9P6B9"/>
<proteinExistence type="inferred from homology"/>
<dbReference type="InterPro" id="IPR005516">
    <property type="entry name" value="Remorin_C"/>
</dbReference>
<feature type="region of interest" description="Disordered" evidence="3">
    <location>
        <begin position="22"/>
        <end position="49"/>
    </location>
</feature>
<feature type="domain" description="Remorin C-terminal" evidence="4">
    <location>
        <begin position="114"/>
        <end position="220"/>
    </location>
</feature>
<evidence type="ECO:0000313" key="6">
    <source>
        <dbReference type="Proteomes" id="UP001157418"/>
    </source>
</evidence>
<dbReference type="PANTHER" id="PTHR31471">
    <property type="entry name" value="OS02G0116800 PROTEIN"/>
    <property type="match status" value="1"/>
</dbReference>
<gene>
    <name evidence="5" type="ORF">LVIROSA_LOCUS31445</name>
</gene>
<evidence type="ECO:0000256" key="2">
    <source>
        <dbReference type="SAM" id="Coils"/>
    </source>
</evidence>
<dbReference type="Pfam" id="PF03763">
    <property type="entry name" value="Remorin_C"/>
    <property type="match status" value="1"/>
</dbReference>
<sequence length="224" mass="24872">MSDYDRRVQDLYSDEDIRDVHALTPPFSPLDSSPSMTTSDRASRGGFSNMSVTNSTMVLAGSPIASRSSIAENDHSGNWGFGLSSVLGDRGSVVTAEHGRDDQVLVSVTSFKKEEVESKITAWKNAKVAEINNRFKCEDAIIKGWESEQAQQSALRMKKVERKLEEKRVRALEKMENEIAKAHHKAEERRASAEAKRGTKIARVLEVANLMKAVGRSPVKNSFF</sequence>
<evidence type="ECO:0000256" key="3">
    <source>
        <dbReference type="SAM" id="MobiDB-lite"/>
    </source>
</evidence>
<comment type="similarity">
    <text evidence="1">Belongs to the remorin family.</text>
</comment>
<dbReference type="EMBL" id="CAKMRJ010005523">
    <property type="protein sequence ID" value="CAH1445699.1"/>
    <property type="molecule type" value="Genomic_DNA"/>
</dbReference>
<reference evidence="5 6" key="1">
    <citation type="submission" date="2022-01" db="EMBL/GenBank/DDBJ databases">
        <authorList>
            <person name="Xiong W."/>
            <person name="Schranz E."/>
        </authorList>
    </citation>
    <scope>NUCLEOTIDE SEQUENCE [LARGE SCALE GENOMIC DNA]</scope>
</reference>
<dbReference type="PANTHER" id="PTHR31471:SF63">
    <property type="entry name" value="REMORIN-RELATED"/>
    <property type="match status" value="1"/>
</dbReference>
<accession>A0AAU9P6B9</accession>
<keyword evidence="2" id="KW-0175">Coiled coil</keyword>
<protein>
    <recommendedName>
        <fullName evidence="4">Remorin C-terminal domain-containing protein</fullName>
    </recommendedName>
</protein>
<feature type="coiled-coil region" evidence="2">
    <location>
        <begin position="150"/>
        <end position="192"/>
    </location>
</feature>
<organism evidence="5 6">
    <name type="scientific">Lactuca virosa</name>
    <dbReference type="NCBI Taxonomy" id="75947"/>
    <lineage>
        <taxon>Eukaryota</taxon>
        <taxon>Viridiplantae</taxon>
        <taxon>Streptophyta</taxon>
        <taxon>Embryophyta</taxon>
        <taxon>Tracheophyta</taxon>
        <taxon>Spermatophyta</taxon>
        <taxon>Magnoliopsida</taxon>
        <taxon>eudicotyledons</taxon>
        <taxon>Gunneridae</taxon>
        <taxon>Pentapetalae</taxon>
        <taxon>asterids</taxon>
        <taxon>campanulids</taxon>
        <taxon>Asterales</taxon>
        <taxon>Asteraceae</taxon>
        <taxon>Cichorioideae</taxon>
        <taxon>Cichorieae</taxon>
        <taxon>Lactucinae</taxon>
        <taxon>Lactuca</taxon>
    </lineage>
</organism>
<evidence type="ECO:0000259" key="4">
    <source>
        <dbReference type="Pfam" id="PF03763"/>
    </source>
</evidence>
<keyword evidence="6" id="KW-1185">Reference proteome</keyword>
<name>A0AAU9P6B9_9ASTR</name>
<dbReference type="Proteomes" id="UP001157418">
    <property type="component" value="Unassembled WGS sequence"/>
</dbReference>
<evidence type="ECO:0000256" key="1">
    <source>
        <dbReference type="ARBA" id="ARBA00005711"/>
    </source>
</evidence>
<feature type="compositionally biased region" description="Polar residues" evidence="3">
    <location>
        <begin position="30"/>
        <end position="49"/>
    </location>
</feature>